<dbReference type="Pfam" id="PF13354">
    <property type="entry name" value="Beta-lactamase2"/>
    <property type="match status" value="1"/>
</dbReference>
<gene>
    <name evidence="8" type="ORF">FHR34_006599</name>
</gene>
<keyword evidence="9" id="KW-1185">Reference proteome</keyword>
<evidence type="ECO:0000256" key="4">
    <source>
        <dbReference type="ARBA" id="ARBA00023251"/>
    </source>
</evidence>
<dbReference type="Gene3D" id="3.40.710.10">
    <property type="entry name" value="DD-peptidase/beta-lactamase superfamily"/>
    <property type="match status" value="1"/>
</dbReference>
<evidence type="ECO:0000256" key="2">
    <source>
        <dbReference type="ARBA" id="ARBA00012865"/>
    </source>
</evidence>
<protein>
    <recommendedName>
        <fullName evidence="2 5">Beta-lactamase</fullName>
        <ecNumber evidence="2 5">3.5.2.6</ecNumber>
    </recommendedName>
</protein>
<evidence type="ECO:0000256" key="5">
    <source>
        <dbReference type="RuleBase" id="RU361140"/>
    </source>
</evidence>
<dbReference type="InterPro" id="IPR045155">
    <property type="entry name" value="Beta-lactam_cat"/>
</dbReference>
<dbReference type="PANTHER" id="PTHR35333:SF3">
    <property type="entry name" value="BETA-LACTAMASE-TYPE TRANSPEPTIDASE FOLD CONTAINING PROTEIN"/>
    <property type="match status" value="1"/>
</dbReference>
<organism evidence="8 9">
    <name type="scientific">Kitasatospora kifunensis</name>
    <name type="common">Streptomyces kifunensis</name>
    <dbReference type="NCBI Taxonomy" id="58351"/>
    <lineage>
        <taxon>Bacteria</taxon>
        <taxon>Bacillati</taxon>
        <taxon>Actinomycetota</taxon>
        <taxon>Actinomycetes</taxon>
        <taxon>Kitasatosporales</taxon>
        <taxon>Streptomycetaceae</taxon>
        <taxon>Kitasatospora</taxon>
    </lineage>
</organism>
<reference evidence="8 9" key="1">
    <citation type="submission" date="2020-08" db="EMBL/GenBank/DDBJ databases">
        <title>Sequencing the genomes of 1000 actinobacteria strains.</title>
        <authorList>
            <person name="Klenk H.-P."/>
        </authorList>
    </citation>
    <scope>NUCLEOTIDE SEQUENCE [LARGE SCALE GENOMIC DNA]</scope>
    <source>
        <strain evidence="8 9">DSM 41654</strain>
    </source>
</reference>
<evidence type="ECO:0000256" key="6">
    <source>
        <dbReference type="SAM" id="MobiDB-lite"/>
    </source>
</evidence>
<proteinExistence type="inferred from homology"/>
<evidence type="ECO:0000313" key="9">
    <source>
        <dbReference type="Proteomes" id="UP000540506"/>
    </source>
</evidence>
<comment type="caution">
    <text evidence="8">The sequence shown here is derived from an EMBL/GenBank/DDBJ whole genome shotgun (WGS) entry which is preliminary data.</text>
</comment>
<evidence type="ECO:0000259" key="7">
    <source>
        <dbReference type="Pfam" id="PF13354"/>
    </source>
</evidence>
<dbReference type="Proteomes" id="UP000540506">
    <property type="component" value="Unassembled WGS sequence"/>
</dbReference>
<dbReference type="PRINTS" id="PR00118">
    <property type="entry name" value="BLACTAMASEA"/>
</dbReference>
<dbReference type="SUPFAM" id="SSF56601">
    <property type="entry name" value="beta-lactamase/transpeptidase-like"/>
    <property type="match status" value="1"/>
</dbReference>
<keyword evidence="3 5" id="KW-0378">Hydrolase</keyword>
<evidence type="ECO:0000256" key="1">
    <source>
        <dbReference type="ARBA" id="ARBA00009009"/>
    </source>
</evidence>
<comment type="catalytic activity">
    <reaction evidence="5">
        <text>a beta-lactam + H2O = a substituted beta-amino acid</text>
        <dbReference type="Rhea" id="RHEA:20401"/>
        <dbReference type="ChEBI" id="CHEBI:15377"/>
        <dbReference type="ChEBI" id="CHEBI:35627"/>
        <dbReference type="ChEBI" id="CHEBI:140347"/>
        <dbReference type="EC" id="3.5.2.6"/>
    </reaction>
</comment>
<feature type="compositionally biased region" description="Polar residues" evidence="6">
    <location>
        <begin position="176"/>
        <end position="187"/>
    </location>
</feature>
<keyword evidence="4 5" id="KW-0046">Antibiotic resistance</keyword>
<sequence length="305" mass="31214">MLVAPLALVSGLLSGCAGSHQPAPARTASTAVVPAAAASASPGSQDPSSSALAETERRYHARLGVYALDTGTGHTVTYRADERFAFASTYKALAAGVLLKRDTDAQLDHVITYSTSDLAQYSPITSQHVATGMSVRDLIVAALEYSDNTAANLLLNELGGPAGLQAAMRDLGDATTNVDRTEPTVNEATPGDTRDTSTPRALGTDLRAFVLGDALPADRAQLLTGWLKANTTGGPYIRAGVPAGWQVGDKTGNGGYGTRNDIAILWPSGRAPIVLAILSDRGTAGASSDDALLADATKAALAALG</sequence>
<comment type="similarity">
    <text evidence="1 5">Belongs to the class-A beta-lactamase family.</text>
</comment>
<dbReference type="NCBIfam" id="NF033103">
    <property type="entry name" value="bla_class_A"/>
    <property type="match status" value="1"/>
</dbReference>
<dbReference type="InterPro" id="IPR023650">
    <property type="entry name" value="Beta-lactam_class-A_AS"/>
</dbReference>
<accession>A0A7W7R8X9</accession>
<name>A0A7W7R8X9_KITKI</name>
<dbReference type="GO" id="GO:0008800">
    <property type="term" value="F:beta-lactamase activity"/>
    <property type="evidence" value="ECO:0007669"/>
    <property type="project" value="UniProtKB-UniRule"/>
</dbReference>
<dbReference type="AlphaFoldDB" id="A0A7W7R8X9"/>
<dbReference type="GO" id="GO:0030655">
    <property type="term" value="P:beta-lactam antibiotic catabolic process"/>
    <property type="evidence" value="ECO:0007669"/>
    <property type="project" value="InterPro"/>
</dbReference>
<dbReference type="PANTHER" id="PTHR35333">
    <property type="entry name" value="BETA-LACTAMASE"/>
    <property type="match status" value="1"/>
</dbReference>
<dbReference type="EC" id="3.5.2.6" evidence="2 5"/>
<evidence type="ECO:0000256" key="3">
    <source>
        <dbReference type="ARBA" id="ARBA00022801"/>
    </source>
</evidence>
<dbReference type="EMBL" id="JACHJV010000002">
    <property type="protein sequence ID" value="MBB4927504.1"/>
    <property type="molecule type" value="Genomic_DNA"/>
</dbReference>
<feature type="region of interest" description="Disordered" evidence="6">
    <location>
        <begin position="176"/>
        <end position="199"/>
    </location>
</feature>
<dbReference type="PROSITE" id="PS00146">
    <property type="entry name" value="BETA_LACTAMASE_A"/>
    <property type="match status" value="1"/>
</dbReference>
<dbReference type="InterPro" id="IPR012338">
    <property type="entry name" value="Beta-lactam/transpept-like"/>
</dbReference>
<dbReference type="InterPro" id="IPR000871">
    <property type="entry name" value="Beta-lactam_class-A"/>
</dbReference>
<feature type="domain" description="Beta-lactamase class A catalytic" evidence="7">
    <location>
        <begin position="64"/>
        <end position="278"/>
    </location>
</feature>
<evidence type="ECO:0000313" key="8">
    <source>
        <dbReference type="EMBL" id="MBB4927504.1"/>
    </source>
</evidence>
<dbReference type="GO" id="GO:0046677">
    <property type="term" value="P:response to antibiotic"/>
    <property type="evidence" value="ECO:0007669"/>
    <property type="project" value="UniProtKB-UniRule"/>
</dbReference>